<feature type="domain" description="Glycosyl hydrolase family 95 N-terminal" evidence="2">
    <location>
        <begin position="13"/>
        <end position="192"/>
    </location>
</feature>
<dbReference type="PANTHER" id="PTHR31084:SF0">
    <property type="entry name" value="ALPHA-L-FUCOSIDASE 2"/>
    <property type="match status" value="1"/>
</dbReference>
<feature type="region of interest" description="Disordered" evidence="1">
    <location>
        <begin position="501"/>
        <end position="531"/>
    </location>
</feature>
<dbReference type="SUPFAM" id="SSF48208">
    <property type="entry name" value="Six-hairpin glycosidases"/>
    <property type="match status" value="1"/>
</dbReference>
<evidence type="ECO:0000259" key="3">
    <source>
        <dbReference type="Pfam" id="PF21307"/>
    </source>
</evidence>
<organism evidence="5 6">
    <name type="scientific">Microlunatus soli</name>
    <dbReference type="NCBI Taxonomy" id="630515"/>
    <lineage>
        <taxon>Bacteria</taxon>
        <taxon>Bacillati</taxon>
        <taxon>Actinomycetota</taxon>
        <taxon>Actinomycetes</taxon>
        <taxon>Propionibacteriales</taxon>
        <taxon>Propionibacteriaceae</taxon>
        <taxon>Microlunatus</taxon>
    </lineage>
</organism>
<dbReference type="OrthoDB" id="9802600at2"/>
<feature type="domain" description="Alpha fucosidase A-like C-terminal" evidence="3">
    <location>
        <begin position="703"/>
        <end position="757"/>
    </location>
</feature>
<dbReference type="InterPro" id="IPR012341">
    <property type="entry name" value="6hp_glycosidase-like_sf"/>
</dbReference>
<dbReference type="PANTHER" id="PTHR31084">
    <property type="entry name" value="ALPHA-L-FUCOSIDASE 2"/>
    <property type="match status" value="1"/>
</dbReference>
<dbReference type="AlphaFoldDB" id="A0A1H1ZS00"/>
<dbReference type="Proteomes" id="UP000199103">
    <property type="component" value="Chromosome I"/>
</dbReference>
<dbReference type="Pfam" id="PF21307">
    <property type="entry name" value="Glyco_hydro_95_C"/>
    <property type="match status" value="1"/>
</dbReference>
<sequence>MTVHRQPGSDATLCYDAPASRWTDALPIGSGLVGAMCFGGPDGERLLLNHTTGWSGGPAAERSGTLPSADQCRSALDEARTAVAEGRWQDADRAVQGLQHGNPQSFLPVGELSMIITPTGPDRDAPTTDYRRSLDLATAVHQVGYRRGDSRITITTRASHPHNVLMITVQIDGGTVDLDLALTSQLHTTAAGPDLLLRFPSNVIPAYDKPQQPIVYTDGDQEALDGAIAIRTVHDGIGDHPIRNLRRATILVGIETSYSTPGGALRGDARDALARAVRRIGTATRDGAEVVARAQEDDHRRLFSRCRLRLGSPADELTDRRLAAAFAHGSAALDSDPALAALLFDYGRYLLICSSRAGGLPANLQGIWNDAMQPPWSSDFTMNINLEMNYWLAEPTGLVECLTPLFDFIEALAASGAETAARVFDAPGWVAFHCSDAWGYSQPVGNGSHDPCWAFWPFAGPWLLQQLRERLLHGGGDEVALRAWPLVRGAAEFLQHTMIERDDRTLGTSPSTSPENRFSSRSGDSAATAESSTMDIALAADTYRFLIELSDRLDHDQDPVVLAARAALPRLPRPMIDDAGMIAEWPDRELVPQPDHRHTAHLYLVHPGDQPLEPALAAAADASLTGRGDESTGWSLVWKATMRARLRQPERVADLLRYLFRDAAVDRGRWAGGLYRNLFAAHPPFQIDANLGFVTAVAECLLQSHAGTIDLLPALPAAFGPGSVAGLVARPGVRVDLSWDAGSLTRAVLTSDRHEPIDHPVRYRDRVISCRLEPGRPVELSPRSFDLRPIARRPGS</sequence>
<protein>
    <submittedName>
        <fullName evidence="5">Alpha-L-fucosidase 2</fullName>
    </submittedName>
</protein>
<proteinExistence type="predicted"/>
<dbReference type="Pfam" id="PF14498">
    <property type="entry name" value="Glyco_hyd_65N_2"/>
    <property type="match status" value="1"/>
</dbReference>
<dbReference type="GO" id="GO:0004560">
    <property type="term" value="F:alpha-L-fucosidase activity"/>
    <property type="evidence" value="ECO:0007669"/>
    <property type="project" value="InterPro"/>
</dbReference>
<evidence type="ECO:0000259" key="2">
    <source>
        <dbReference type="Pfam" id="PF14498"/>
    </source>
</evidence>
<evidence type="ECO:0000256" key="1">
    <source>
        <dbReference type="SAM" id="MobiDB-lite"/>
    </source>
</evidence>
<dbReference type="PIRSF" id="PIRSF007663">
    <property type="entry name" value="UCP007663"/>
    <property type="match status" value="1"/>
</dbReference>
<keyword evidence="6" id="KW-1185">Reference proteome</keyword>
<name>A0A1H1ZS00_9ACTN</name>
<dbReference type="STRING" id="630515.SAMN04489812_5394"/>
<dbReference type="InterPro" id="IPR008928">
    <property type="entry name" value="6-hairpin_glycosidase_sf"/>
</dbReference>
<dbReference type="GO" id="GO:0005975">
    <property type="term" value="P:carbohydrate metabolic process"/>
    <property type="evidence" value="ECO:0007669"/>
    <property type="project" value="InterPro"/>
</dbReference>
<dbReference type="InterPro" id="IPR054363">
    <property type="entry name" value="GH95_cat"/>
</dbReference>
<evidence type="ECO:0000259" key="4">
    <source>
        <dbReference type="Pfam" id="PF22124"/>
    </source>
</evidence>
<accession>A0A1H1ZS00</accession>
<reference evidence="5 6" key="1">
    <citation type="submission" date="2016-10" db="EMBL/GenBank/DDBJ databases">
        <authorList>
            <person name="de Groot N.N."/>
        </authorList>
    </citation>
    <scope>NUCLEOTIDE SEQUENCE [LARGE SCALE GENOMIC DNA]</scope>
    <source>
        <strain evidence="5 6">DSM 21800</strain>
    </source>
</reference>
<feature type="compositionally biased region" description="Polar residues" evidence="1">
    <location>
        <begin position="506"/>
        <end position="531"/>
    </location>
</feature>
<dbReference type="EMBL" id="LT629772">
    <property type="protein sequence ID" value="SDT36172.1"/>
    <property type="molecule type" value="Genomic_DNA"/>
</dbReference>
<dbReference type="InterPro" id="IPR027414">
    <property type="entry name" value="GH95_N_dom"/>
</dbReference>
<evidence type="ECO:0000313" key="5">
    <source>
        <dbReference type="EMBL" id="SDT36172.1"/>
    </source>
</evidence>
<dbReference type="Gene3D" id="1.50.10.10">
    <property type="match status" value="1"/>
</dbReference>
<evidence type="ECO:0000313" key="6">
    <source>
        <dbReference type="Proteomes" id="UP000199103"/>
    </source>
</evidence>
<dbReference type="RefSeq" id="WP_091529424.1">
    <property type="nucleotide sequence ID" value="NZ_LT629772.1"/>
</dbReference>
<dbReference type="InterPro" id="IPR016518">
    <property type="entry name" value="Alpha-L-fucosidase"/>
</dbReference>
<dbReference type="InterPro" id="IPR049053">
    <property type="entry name" value="AFCA-like_C"/>
</dbReference>
<gene>
    <name evidence="5" type="ORF">SAMN04489812_5394</name>
</gene>
<dbReference type="Pfam" id="PF22124">
    <property type="entry name" value="Glyco_hydro_95_cat"/>
    <property type="match status" value="1"/>
</dbReference>
<feature type="domain" description="Glycosyl hydrolase family 95 catalytic" evidence="4">
    <location>
        <begin position="291"/>
        <end position="701"/>
    </location>
</feature>